<dbReference type="EMBL" id="CP058909">
    <property type="protein sequence ID" value="QLH81685.1"/>
    <property type="molecule type" value="Genomic_DNA"/>
</dbReference>
<keyword evidence="2" id="KW-1185">Reference proteome</keyword>
<evidence type="ECO:0000313" key="2">
    <source>
        <dbReference type="Proteomes" id="UP000509346"/>
    </source>
</evidence>
<dbReference type="AlphaFoldDB" id="A0A7D5PAA9"/>
<dbReference type="GeneID" id="56082648"/>
<sequence length="59" mass="6469">MVVAYVKGTGDTGFDVVACEDENDDGDCDADTFHIIEAKFKCENGGIGKGWLDKTKRPW</sequence>
<reference evidence="1 2" key="1">
    <citation type="submission" date="2020-07" db="EMBL/GenBank/DDBJ databases">
        <title>Halosimplex litoreum sp. nov. and Halosimplex rubrum sp. nov., isolated from different salt environments.</title>
        <authorList>
            <person name="Cui H."/>
        </authorList>
    </citation>
    <scope>NUCLEOTIDE SEQUENCE [LARGE SCALE GENOMIC DNA]</scope>
    <source>
        <strain evidence="1 2">R2</strain>
    </source>
</reference>
<accession>A0A7D5PAA9</accession>
<name>A0A7D5PAA9_9EURY</name>
<dbReference type="Proteomes" id="UP000509346">
    <property type="component" value="Chromosome"/>
</dbReference>
<dbReference type="KEGG" id="hpel:HZS54_08625"/>
<evidence type="ECO:0000313" key="1">
    <source>
        <dbReference type="EMBL" id="QLH81685.1"/>
    </source>
</evidence>
<protein>
    <submittedName>
        <fullName evidence="1">Uncharacterized protein</fullName>
    </submittedName>
</protein>
<dbReference type="RefSeq" id="WP_179921915.1">
    <property type="nucleotide sequence ID" value="NZ_CP058909.1"/>
</dbReference>
<proteinExistence type="predicted"/>
<gene>
    <name evidence="1" type="ORF">HZS54_08625</name>
</gene>
<organism evidence="1 2">
    <name type="scientific">Halosimplex pelagicum</name>
    <dbReference type="NCBI Taxonomy" id="869886"/>
    <lineage>
        <taxon>Archaea</taxon>
        <taxon>Methanobacteriati</taxon>
        <taxon>Methanobacteriota</taxon>
        <taxon>Stenosarchaea group</taxon>
        <taxon>Halobacteria</taxon>
        <taxon>Halobacteriales</taxon>
        <taxon>Haloarculaceae</taxon>
        <taxon>Halosimplex</taxon>
    </lineage>
</organism>